<name>A0A9W9YZW2_9CNID</name>
<gene>
    <name evidence="1" type="primary">MOXD1_19</name>
    <name evidence="1" type="ORF">OS493_027796</name>
</gene>
<evidence type="ECO:0000313" key="2">
    <source>
        <dbReference type="Proteomes" id="UP001163046"/>
    </source>
</evidence>
<dbReference type="GO" id="GO:0004500">
    <property type="term" value="F:dopamine beta-monooxygenase activity"/>
    <property type="evidence" value="ECO:0007669"/>
    <property type="project" value="UniProtKB-EC"/>
</dbReference>
<keyword evidence="2" id="KW-1185">Reference proteome</keyword>
<dbReference type="CDD" id="cd09631">
    <property type="entry name" value="DOMON_DOH"/>
    <property type="match status" value="1"/>
</dbReference>
<proteinExistence type="predicted"/>
<dbReference type="OrthoDB" id="188511at2759"/>
<dbReference type="EMBL" id="MU826851">
    <property type="protein sequence ID" value="KAJ7371108.1"/>
    <property type="molecule type" value="Genomic_DNA"/>
</dbReference>
<accession>A0A9W9YZW2</accession>
<sequence length="109" mass="12750">MTSSEERAGYTKLTFHRKRNTGDDKDIEIKAGQEMNIVWAYHATDDVAVDGSFSQHSMRGGMPYTFNFNVMPTAYPHKRWVCAVLPILVWNHWPSFVPMRDWRLNCQKK</sequence>
<keyword evidence="1" id="KW-0503">Monooxygenase</keyword>
<organism evidence="1 2">
    <name type="scientific">Desmophyllum pertusum</name>
    <dbReference type="NCBI Taxonomy" id="174260"/>
    <lineage>
        <taxon>Eukaryota</taxon>
        <taxon>Metazoa</taxon>
        <taxon>Cnidaria</taxon>
        <taxon>Anthozoa</taxon>
        <taxon>Hexacorallia</taxon>
        <taxon>Scleractinia</taxon>
        <taxon>Caryophylliina</taxon>
        <taxon>Caryophylliidae</taxon>
        <taxon>Desmophyllum</taxon>
    </lineage>
</organism>
<dbReference type="EC" id="1.14.17.1" evidence="1"/>
<dbReference type="InterPro" id="IPR045266">
    <property type="entry name" value="DOH_DOMON"/>
</dbReference>
<dbReference type="Proteomes" id="UP001163046">
    <property type="component" value="Unassembled WGS sequence"/>
</dbReference>
<comment type="caution">
    <text evidence="1">The sequence shown here is derived from an EMBL/GenBank/DDBJ whole genome shotgun (WGS) entry which is preliminary data.</text>
</comment>
<protein>
    <submittedName>
        <fullName evidence="1">DBH-like monooxygenase protein 1</fullName>
        <ecNumber evidence="1">1.14.17.1</ecNumber>
    </submittedName>
</protein>
<dbReference type="AlphaFoldDB" id="A0A9W9YZW2"/>
<keyword evidence="1" id="KW-0560">Oxidoreductase</keyword>
<reference evidence="1" key="1">
    <citation type="submission" date="2023-01" db="EMBL/GenBank/DDBJ databases">
        <title>Genome assembly of the deep-sea coral Lophelia pertusa.</title>
        <authorList>
            <person name="Herrera S."/>
            <person name="Cordes E."/>
        </authorList>
    </citation>
    <scope>NUCLEOTIDE SEQUENCE</scope>
    <source>
        <strain evidence="1">USNM1676648</strain>
        <tissue evidence="1">Polyp</tissue>
    </source>
</reference>
<evidence type="ECO:0000313" key="1">
    <source>
        <dbReference type="EMBL" id="KAJ7371108.1"/>
    </source>
</evidence>